<dbReference type="AlphaFoldDB" id="A0A6V7VBQ7"/>
<evidence type="ECO:0000256" key="2">
    <source>
        <dbReference type="SAM" id="MobiDB-lite"/>
    </source>
</evidence>
<keyword evidence="1" id="KW-0175">Coiled coil</keyword>
<evidence type="ECO:0000313" key="4">
    <source>
        <dbReference type="EMBL" id="CAD2172399.1"/>
    </source>
</evidence>
<organism evidence="4 5">
    <name type="scientific">Meloidogyne enterolobii</name>
    <name type="common">Root-knot nematode worm</name>
    <name type="synonym">Meloidogyne mayaguensis</name>
    <dbReference type="NCBI Taxonomy" id="390850"/>
    <lineage>
        <taxon>Eukaryota</taxon>
        <taxon>Metazoa</taxon>
        <taxon>Ecdysozoa</taxon>
        <taxon>Nematoda</taxon>
        <taxon>Chromadorea</taxon>
        <taxon>Rhabditida</taxon>
        <taxon>Tylenchina</taxon>
        <taxon>Tylenchomorpha</taxon>
        <taxon>Tylenchoidea</taxon>
        <taxon>Meloidogynidae</taxon>
        <taxon>Meloidogyninae</taxon>
        <taxon>Meloidogyne</taxon>
    </lineage>
</organism>
<dbReference type="EMBL" id="CAJEWN010000199">
    <property type="protein sequence ID" value="CAD2172399.1"/>
    <property type="molecule type" value="Genomic_DNA"/>
</dbReference>
<sequence length="675" mass="77682">MDGLLLILLSWFVVSLICYFFILRYNRRRQSITTTINNNNRGHQNEGNESILMHDVANWLVWGTGEKGATINEQFANLLRKSLNESSKRLQEQGQPEMHFDGVKLQQSSANSTLRDFHVRPNRSPGNHLSISGKVYIENKTALLNENQPKINLLVTIYEQQIDNLNKEEETKKPLTIEHPRNYGIIIDEMNGEAEVRLAQIAGELFIIACFSGRPDVKLKILEPTAEKAMENFVVEFARKCILGAVLNFSLGELLYPDEESTARASRARLSAEYRNLSFLQEVYPSGQREENIHSLQANYKKRYFNKQNLFLATKISFGGGRNSFIRTFERNSFFTYSFDGITSQRKNGLLNSSNERPFVCIELDEPSSERFLSPKGHLDAHSGNYWFWHDGEANFELAIAPTGGELLFELFTETPSSPNEKELDLPPTAIYGTVRQRRFLGMAILKVSELRRIIARQPLSSPVHLTLQGKGHEEKEGKNIKNVDQKRGLLLFQCSFHQRSLPLLQLNNPITIPKEQFNNNIINQQQQQFNNIPQYKKSPTRSPSKKSSIPSLGSLKRRTPKPVQQHYIYNVTEDRLNNNLNNVDNIEKAKQLQQQLENEKQIHYNMRATTATSDEESLMPKQSFDTANAWSSPERQLIEEEQKQQPQNIYNLQIRKTISDSNALLFKYETKWNK</sequence>
<feature type="transmembrane region" description="Helical" evidence="3">
    <location>
        <begin position="6"/>
        <end position="23"/>
    </location>
</feature>
<keyword evidence="3" id="KW-0812">Transmembrane</keyword>
<accession>A0A6V7VBQ7</accession>
<dbReference type="Proteomes" id="UP000580250">
    <property type="component" value="Unassembled WGS sequence"/>
</dbReference>
<gene>
    <name evidence="4" type="ORF">MENT_LOCUS23948</name>
</gene>
<evidence type="ECO:0000256" key="1">
    <source>
        <dbReference type="SAM" id="Coils"/>
    </source>
</evidence>
<proteinExistence type="predicted"/>
<dbReference type="OrthoDB" id="9976063at2759"/>
<feature type="compositionally biased region" description="Low complexity" evidence="2">
    <location>
        <begin position="535"/>
        <end position="555"/>
    </location>
</feature>
<evidence type="ECO:0000313" key="5">
    <source>
        <dbReference type="Proteomes" id="UP000580250"/>
    </source>
</evidence>
<protein>
    <submittedName>
        <fullName evidence="4">Uncharacterized protein</fullName>
    </submittedName>
</protein>
<keyword evidence="3" id="KW-1133">Transmembrane helix</keyword>
<feature type="region of interest" description="Disordered" evidence="2">
    <location>
        <begin position="535"/>
        <end position="564"/>
    </location>
</feature>
<feature type="coiled-coil region" evidence="1">
    <location>
        <begin position="580"/>
        <end position="607"/>
    </location>
</feature>
<name>A0A6V7VBQ7_MELEN</name>
<comment type="caution">
    <text evidence="4">The sequence shown here is derived from an EMBL/GenBank/DDBJ whole genome shotgun (WGS) entry which is preliminary data.</text>
</comment>
<keyword evidence="3" id="KW-0472">Membrane</keyword>
<reference evidence="4 5" key="1">
    <citation type="submission" date="2020-08" db="EMBL/GenBank/DDBJ databases">
        <authorList>
            <person name="Koutsovoulos G."/>
            <person name="Danchin GJ E."/>
        </authorList>
    </citation>
    <scope>NUCLEOTIDE SEQUENCE [LARGE SCALE GENOMIC DNA]</scope>
</reference>
<evidence type="ECO:0000256" key="3">
    <source>
        <dbReference type="SAM" id="Phobius"/>
    </source>
</evidence>